<dbReference type="Pfam" id="PF13385">
    <property type="entry name" value="Laminin_G_3"/>
    <property type="match status" value="1"/>
</dbReference>
<dbReference type="InterPro" id="IPR013320">
    <property type="entry name" value="ConA-like_dom_sf"/>
</dbReference>
<keyword evidence="3" id="KW-1185">Reference proteome</keyword>
<feature type="region of interest" description="Disordered" evidence="1">
    <location>
        <begin position="953"/>
        <end position="983"/>
    </location>
</feature>
<protein>
    <submittedName>
        <fullName evidence="2">Uncharacterized protein</fullName>
    </submittedName>
</protein>
<accession>A0ABN9WRH6</accession>
<dbReference type="Proteomes" id="UP001189429">
    <property type="component" value="Unassembled WGS sequence"/>
</dbReference>
<dbReference type="SUPFAM" id="SSF49899">
    <property type="entry name" value="Concanavalin A-like lectins/glucanases"/>
    <property type="match status" value="1"/>
</dbReference>
<reference evidence="2" key="1">
    <citation type="submission" date="2023-10" db="EMBL/GenBank/DDBJ databases">
        <authorList>
            <person name="Chen Y."/>
            <person name="Shah S."/>
            <person name="Dougan E. K."/>
            <person name="Thang M."/>
            <person name="Chan C."/>
        </authorList>
    </citation>
    <scope>NUCLEOTIDE SEQUENCE [LARGE SCALE GENOMIC DNA]</scope>
</reference>
<feature type="compositionally biased region" description="Acidic residues" evidence="1">
    <location>
        <begin position="956"/>
        <end position="971"/>
    </location>
</feature>
<sequence>MNVLVMNSRRNVQDDVEEAAEKNVLSQACVRFLRSVSASVDMRSVHMRTVPMLESMVTVLRLEDQLGRPDDPDVFVERTWTGRSVQPLLQCLEGAQRLKMTGKVAFRVLARMADVLEGHTDDQPTEGTQQLAAHEKEMWNEKAMAARTQYMNDIELTDHELQLKVFSSNSGPERIVRYLSDLMDVQAPQAQGGLAWNPLESEAFADSVAPDGRGRGADGSREAALQPLEQGTVAEAPSLTFLGGKDQTFSGTKVEETVDLRKHSEWKGSIQGATTILFEARWDALNYGSRIIDFGSGAPRENIIICNQKETNNLMFQIYSGAEQASLVVAECIQVGQMNKYLCTVSASGHMRVLRDGVLVGEKTHGCAPAAFRRSTLFVGRSHWSRDALFCGVIRDLKVWCGKVLDWDTAVPDLADEHEEEGDLQDERLDRRYLMKSLLDWDAGEEPVRRQPLQGVGAVQAAERQQLDSLWRADGSINPAYLVSAALRGLFVMLRTSGHDRLKQATVASVRHKVTVAGLLAAVCACDPLDCCVAAKFLRLMTESLEMPPSQLHEEWEPDGGRPGGRVRAVACYLLKGYAAHLFATSPHLVKRADQKLADRLVVRGHMLVEQIAAFASVVSRTIPSCIVSQERLVQSSFVAACFEQLLPMAVVKPILEFAIRAQAQAHQESHDERRLMELVELALTGLLAHCPAARYEVLEVFSTIMVRSPEIWEGSAFLNSLLGGMQSGGHRVDIEQFLNRFGRDFAEPPMKRAEIYAGEGPREPDEADERMLSLCRVDAFLDGQSLLVQDPSHETACMACMLTNRGLYILDLTVGDYPRAPHIVLFYPYSDMTRLVRAFVPSALYVGWACNPAGSGKLEEEFLTLVCHNEGDRPRMLGSLHALSQPPGGTYKHRVPLQADSAMRAAMQRLQLGSTTRTLVLKRARYDLSLVLLVLTDHALLLFTPVFGNWRPPPDDEALDGDYDEDEDPVSDPAVDASSREA</sequence>
<proteinExistence type="predicted"/>
<evidence type="ECO:0000256" key="1">
    <source>
        <dbReference type="SAM" id="MobiDB-lite"/>
    </source>
</evidence>
<feature type="non-terminal residue" evidence="2">
    <location>
        <position position="983"/>
    </location>
</feature>
<evidence type="ECO:0000313" key="2">
    <source>
        <dbReference type="EMBL" id="CAK0887720.1"/>
    </source>
</evidence>
<evidence type="ECO:0000313" key="3">
    <source>
        <dbReference type="Proteomes" id="UP001189429"/>
    </source>
</evidence>
<organism evidence="2 3">
    <name type="scientific">Prorocentrum cordatum</name>
    <dbReference type="NCBI Taxonomy" id="2364126"/>
    <lineage>
        <taxon>Eukaryota</taxon>
        <taxon>Sar</taxon>
        <taxon>Alveolata</taxon>
        <taxon>Dinophyceae</taxon>
        <taxon>Prorocentrales</taxon>
        <taxon>Prorocentraceae</taxon>
        <taxon>Prorocentrum</taxon>
    </lineage>
</organism>
<gene>
    <name evidence="2" type="ORF">PCOR1329_LOCUS68700</name>
</gene>
<comment type="caution">
    <text evidence="2">The sequence shown here is derived from an EMBL/GenBank/DDBJ whole genome shotgun (WGS) entry which is preliminary data.</text>
</comment>
<dbReference type="Gene3D" id="2.60.120.200">
    <property type="match status" value="1"/>
</dbReference>
<dbReference type="EMBL" id="CAUYUJ010018978">
    <property type="protein sequence ID" value="CAK0887720.1"/>
    <property type="molecule type" value="Genomic_DNA"/>
</dbReference>
<name>A0ABN9WRH6_9DINO</name>